<feature type="coiled-coil region" evidence="1">
    <location>
        <begin position="305"/>
        <end position="332"/>
    </location>
</feature>
<evidence type="ECO:0000256" key="2">
    <source>
        <dbReference type="SAM" id="Phobius"/>
    </source>
</evidence>
<keyword evidence="4" id="KW-1185">Reference proteome</keyword>
<dbReference type="eggNOG" id="ENOG5033T7T">
    <property type="taxonomic scope" value="Bacteria"/>
</dbReference>
<dbReference type="InParanoid" id="W0RJC2"/>
<keyword evidence="2" id="KW-0472">Membrane</keyword>
<evidence type="ECO:0000256" key="1">
    <source>
        <dbReference type="SAM" id="Coils"/>
    </source>
</evidence>
<keyword evidence="2" id="KW-0812">Transmembrane</keyword>
<dbReference type="EMBL" id="CP007128">
    <property type="protein sequence ID" value="AHG90430.1"/>
    <property type="molecule type" value="Genomic_DNA"/>
</dbReference>
<dbReference type="RefSeq" id="WP_148306328.1">
    <property type="nucleotide sequence ID" value="NZ_CP007128.1"/>
</dbReference>
<dbReference type="KEGG" id="gba:J421_2893"/>
<accession>W0RJC2</accession>
<name>W0RJC2_9BACT</name>
<feature type="transmembrane region" description="Helical" evidence="2">
    <location>
        <begin position="115"/>
        <end position="139"/>
    </location>
</feature>
<reference evidence="3 4" key="1">
    <citation type="journal article" date="2014" name="Genome Announc.">
        <title>Genome Sequence and Methylome of Soil Bacterium Gemmatirosa kalamazoonensis KBS708T, a Member of the Rarely Cultivated Gemmatimonadetes Phylum.</title>
        <authorList>
            <person name="Debruyn J.M."/>
            <person name="Radosevich M."/>
            <person name="Wommack K.E."/>
            <person name="Polson S.W."/>
            <person name="Hauser L.J."/>
            <person name="Fawaz M.N."/>
            <person name="Korlach J."/>
            <person name="Tsai Y.C."/>
        </authorList>
    </citation>
    <scope>NUCLEOTIDE SEQUENCE [LARGE SCALE GENOMIC DNA]</scope>
    <source>
        <strain evidence="3 4">KBS708</strain>
    </source>
</reference>
<dbReference type="AlphaFoldDB" id="W0RJC2"/>
<gene>
    <name evidence="3" type="ORF">J421_2893</name>
</gene>
<sequence length="364" mass="39884">MYSTCLFCHQPLGRNDVLESFPVGRRLAYDAARGRLWVVCPSCERWNLTPLDARWEAIEEAERQFRGTRLRVSTDQVGLARLREGLELVRIGAPMRPELAAWRYGDQFGRRRRRALYVSAGVAAAGAATVLAGPVLGLVSLGAVSPAINLVNFVNAIRHVRRTVVAVRIPGHEVALEIRSKDLTTARIRADREHGFVLHVEGVRRDATGWLAKVSTGRAGAHTLSGEEALRVAAMLLPKMNANGAPRGTVRDAVDLLETARTPAECFALVAEADRRRLAASSWVTRDPGILRHLPLAARLALEMAAHEESERRAMEGELAELERAWRDAEEIAAIADDLELPTGVRGAFARLKERVGAERAAGA</sequence>
<keyword evidence="2" id="KW-1133">Transmembrane helix</keyword>
<dbReference type="HOGENOM" id="CLU_690306_0_0_0"/>
<dbReference type="Proteomes" id="UP000019151">
    <property type="component" value="Chromosome"/>
</dbReference>
<dbReference type="STRING" id="861299.J421_2893"/>
<proteinExistence type="predicted"/>
<organism evidence="3 4">
    <name type="scientific">Gemmatirosa kalamazoonensis</name>
    <dbReference type="NCBI Taxonomy" id="861299"/>
    <lineage>
        <taxon>Bacteria</taxon>
        <taxon>Pseudomonadati</taxon>
        <taxon>Gemmatimonadota</taxon>
        <taxon>Gemmatimonadia</taxon>
        <taxon>Gemmatimonadales</taxon>
        <taxon>Gemmatimonadaceae</taxon>
        <taxon>Gemmatirosa</taxon>
    </lineage>
</organism>
<evidence type="ECO:0000313" key="4">
    <source>
        <dbReference type="Proteomes" id="UP000019151"/>
    </source>
</evidence>
<protein>
    <submittedName>
        <fullName evidence="3">Uncharacterized protein</fullName>
    </submittedName>
</protein>
<keyword evidence="1" id="KW-0175">Coiled coil</keyword>
<evidence type="ECO:0000313" key="3">
    <source>
        <dbReference type="EMBL" id="AHG90430.1"/>
    </source>
</evidence>